<sequence length="185" mass="20860">MTSSHSKDNLVERPLTTWELSAYSGIAMPMAAMGMPVAVYLPRFYSEGLGLSLATVGLIFTLARIWDLITDPIMGLVIDRFESRWGRRKHWVALSIPVLMLAIWMVFMPNPDAVTPFYLAFWLLILYIGYTMLTISHLSWAAELSTSYDARSRLFGWREIYVIAGMTIVLAIPAFLELTGSAEET</sequence>
<keyword evidence="1" id="KW-0472">Membrane</keyword>
<evidence type="ECO:0008006" key="3">
    <source>
        <dbReference type="Google" id="ProtNLM"/>
    </source>
</evidence>
<proteinExistence type="predicted"/>
<keyword evidence="1" id="KW-1133">Transmembrane helix</keyword>
<feature type="transmembrane region" description="Helical" evidence="1">
    <location>
        <begin position="119"/>
        <end position="140"/>
    </location>
</feature>
<feature type="transmembrane region" description="Helical" evidence="1">
    <location>
        <begin position="20"/>
        <end position="42"/>
    </location>
</feature>
<evidence type="ECO:0000256" key="1">
    <source>
        <dbReference type="SAM" id="Phobius"/>
    </source>
</evidence>
<name>D6PKQ2_9ZZZZ</name>
<feature type="transmembrane region" description="Helical" evidence="1">
    <location>
        <begin position="90"/>
        <end position="107"/>
    </location>
</feature>
<dbReference type="InterPro" id="IPR036259">
    <property type="entry name" value="MFS_trans_sf"/>
</dbReference>
<dbReference type="Pfam" id="PF13347">
    <property type="entry name" value="MFS_2"/>
    <property type="match status" value="1"/>
</dbReference>
<dbReference type="GO" id="GO:0005886">
    <property type="term" value="C:plasma membrane"/>
    <property type="evidence" value="ECO:0007669"/>
    <property type="project" value="TreeGrafter"/>
</dbReference>
<dbReference type="GO" id="GO:0015293">
    <property type="term" value="F:symporter activity"/>
    <property type="evidence" value="ECO:0007669"/>
    <property type="project" value="InterPro"/>
</dbReference>
<dbReference type="PANTHER" id="PTHR11328">
    <property type="entry name" value="MAJOR FACILITATOR SUPERFAMILY DOMAIN-CONTAINING PROTEIN"/>
    <property type="match status" value="1"/>
</dbReference>
<protein>
    <recommendedName>
        <fullName evidence="3">MFS transporter</fullName>
    </recommendedName>
</protein>
<dbReference type="SUPFAM" id="SSF103473">
    <property type="entry name" value="MFS general substrate transporter"/>
    <property type="match status" value="1"/>
</dbReference>
<feature type="transmembrane region" description="Helical" evidence="1">
    <location>
        <begin position="48"/>
        <end position="69"/>
    </location>
</feature>
<accession>D6PKQ2</accession>
<reference evidence="2" key="1">
    <citation type="journal article" date="2010" name="ISME J.">
        <title>Metagenome of the Mediterranean deep chlorophyll maximum studied by direct and fosmid library 454 pyrosequencing.</title>
        <authorList>
            <person name="Ghai R."/>
            <person name="Martin-Cuadrado A.B."/>
            <person name="Molto A.G."/>
            <person name="Heredia I.G."/>
            <person name="Cabrera R."/>
            <person name="Martin J."/>
            <person name="Verdu M."/>
            <person name="Deschamps P."/>
            <person name="Moreira D."/>
            <person name="Lopez-Garcia P."/>
            <person name="Mira A."/>
            <person name="Rodriguez-Valera F."/>
        </authorList>
    </citation>
    <scope>NUCLEOTIDE SEQUENCE</scope>
</reference>
<organism evidence="2">
    <name type="scientific">uncultured organism MedDCM-OCT-S08-C1688</name>
    <dbReference type="NCBI Taxonomy" id="743632"/>
    <lineage>
        <taxon>unclassified sequences</taxon>
        <taxon>environmental samples</taxon>
    </lineage>
</organism>
<dbReference type="AlphaFoldDB" id="D6PKQ2"/>
<dbReference type="InterPro" id="IPR039672">
    <property type="entry name" value="MFS_2"/>
</dbReference>
<keyword evidence="1" id="KW-0812">Transmembrane</keyword>
<dbReference type="EMBL" id="GU943131">
    <property type="protein sequence ID" value="ADD96303.1"/>
    <property type="molecule type" value="Genomic_DNA"/>
</dbReference>
<evidence type="ECO:0000313" key="2">
    <source>
        <dbReference type="EMBL" id="ADD96303.1"/>
    </source>
</evidence>
<dbReference type="PANTHER" id="PTHR11328:SF24">
    <property type="entry name" value="MAJOR FACILITATOR SUPERFAMILY (MFS) PROFILE DOMAIN-CONTAINING PROTEIN"/>
    <property type="match status" value="1"/>
</dbReference>
<dbReference type="GO" id="GO:0008643">
    <property type="term" value="P:carbohydrate transport"/>
    <property type="evidence" value="ECO:0007669"/>
    <property type="project" value="InterPro"/>
</dbReference>
<dbReference type="Gene3D" id="1.20.1250.20">
    <property type="entry name" value="MFS general substrate transporter like domains"/>
    <property type="match status" value="1"/>
</dbReference>
<feature type="transmembrane region" description="Helical" evidence="1">
    <location>
        <begin position="160"/>
        <end position="176"/>
    </location>
</feature>